<dbReference type="AlphaFoldDB" id="A0A7J6VWT6"/>
<dbReference type="Proteomes" id="UP000554482">
    <property type="component" value="Unassembled WGS sequence"/>
</dbReference>
<name>A0A7J6VWT6_THATH</name>
<proteinExistence type="predicted"/>
<comment type="caution">
    <text evidence="2">The sequence shown here is derived from an EMBL/GenBank/DDBJ whole genome shotgun (WGS) entry which is preliminary data.</text>
</comment>
<feature type="non-terminal residue" evidence="2">
    <location>
        <position position="1"/>
    </location>
</feature>
<keyword evidence="1" id="KW-0732">Signal</keyword>
<evidence type="ECO:0000313" key="3">
    <source>
        <dbReference type="Proteomes" id="UP000554482"/>
    </source>
</evidence>
<organism evidence="2 3">
    <name type="scientific">Thalictrum thalictroides</name>
    <name type="common">Rue-anemone</name>
    <name type="synonym">Anemone thalictroides</name>
    <dbReference type="NCBI Taxonomy" id="46969"/>
    <lineage>
        <taxon>Eukaryota</taxon>
        <taxon>Viridiplantae</taxon>
        <taxon>Streptophyta</taxon>
        <taxon>Embryophyta</taxon>
        <taxon>Tracheophyta</taxon>
        <taxon>Spermatophyta</taxon>
        <taxon>Magnoliopsida</taxon>
        <taxon>Ranunculales</taxon>
        <taxon>Ranunculaceae</taxon>
        <taxon>Thalictroideae</taxon>
        <taxon>Thalictrum</taxon>
    </lineage>
</organism>
<feature type="signal peptide" evidence="1">
    <location>
        <begin position="1"/>
        <end position="22"/>
    </location>
</feature>
<dbReference type="EMBL" id="JABWDY010025996">
    <property type="protein sequence ID" value="KAF5189068.1"/>
    <property type="molecule type" value="Genomic_DNA"/>
</dbReference>
<dbReference type="OrthoDB" id="10416274at2759"/>
<evidence type="ECO:0000256" key="1">
    <source>
        <dbReference type="SAM" id="SignalP"/>
    </source>
</evidence>
<accession>A0A7J6VWT6</accession>
<sequence length="70" mass="7969">MKPLALALFLVVSITICRGVEGELTVCATQKFYLPGCTTEKCFEACLDKCRRKSVRRKYGDRKMHASKMH</sequence>
<reference evidence="2 3" key="1">
    <citation type="submission" date="2020-06" db="EMBL/GenBank/DDBJ databases">
        <title>Transcriptomic and genomic resources for Thalictrum thalictroides and T. hernandezii: Facilitating candidate gene discovery in an emerging model plant lineage.</title>
        <authorList>
            <person name="Arias T."/>
            <person name="Riano-Pachon D.M."/>
            <person name="Di Stilio V.S."/>
        </authorList>
    </citation>
    <scope>NUCLEOTIDE SEQUENCE [LARGE SCALE GENOMIC DNA]</scope>
    <source>
        <strain evidence="3">cv. WT478/WT964</strain>
        <tissue evidence="2">Leaves</tissue>
    </source>
</reference>
<feature type="chain" id="PRO_5029608435" evidence="1">
    <location>
        <begin position="23"/>
        <end position="70"/>
    </location>
</feature>
<keyword evidence="3" id="KW-1185">Reference proteome</keyword>
<gene>
    <name evidence="2" type="ORF">FRX31_021345</name>
</gene>
<evidence type="ECO:0000313" key="2">
    <source>
        <dbReference type="EMBL" id="KAF5189068.1"/>
    </source>
</evidence>
<protein>
    <submittedName>
        <fullName evidence="2">Uncharacterized protein</fullName>
    </submittedName>
</protein>